<keyword evidence="7" id="KW-1185">Reference proteome</keyword>
<organism evidence="7 8">
    <name type="scientific">Syphacia muris</name>
    <dbReference type="NCBI Taxonomy" id="451379"/>
    <lineage>
        <taxon>Eukaryota</taxon>
        <taxon>Metazoa</taxon>
        <taxon>Ecdysozoa</taxon>
        <taxon>Nematoda</taxon>
        <taxon>Chromadorea</taxon>
        <taxon>Rhabditida</taxon>
        <taxon>Spirurina</taxon>
        <taxon>Oxyuridomorpha</taxon>
        <taxon>Oxyuroidea</taxon>
        <taxon>Oxyuridae</taxon>
        <taxon>Syphacia</taxon>
    </lineage>
</organism>
<keyword evidence="6" id="KW-1003">Cell membrane</keyword>
<keyword evidence="3 6" id="KW-1133">Transmembrane helix</keyword>
<keyword evidence="6" id="KW-0869">Chloride channel</keyword>
<evidence type="ECO:0000256" key="1">
    <source>
        <dbReference type="ARBA" id="ARBA00004370"/>
    </source>
</evidence>
<proteinExistence type="inferred from homology"/>
<comment type="similarity">
    <text evidence="5 6">Belongs to the anion channel-forming bestrophin (TC 1.A.46) family. Calcium-sensitive chloride channel subfamily.</text>
</comment>
<dbReference type="InterPro" id="IPR000615">
    <property type="entry name" value="Bestrophin"/>
</dbReference>
<dbReference type="InterPro" id="IPR021134">
    <property type="entry name" value="Bestrophin-like"/>
</dbReference>
<keyword evidence="6" id="KW-0407">Ion channel</keyword>
<evidence type="ECO:0000256" key="4">
    <source>
        <dbReference type="ARBA" id="ARBA00023136"/>
    </source>
</evidence>
<sequence length="70" mass="8483">MTISYNYDVCSASATAFICLLFRWRGSIWKCVIKELLVWTIFYLLIAFFYRTPYFLNKSQKIYNKELLYT</sequence>
<reference evidence="8" key="1">
    <citation type="submission" date="2017-02" db="UniProtKB">
        <authorList>
            <consortium name="WormBaseParasite"/>
        </authorList>
    </citation>
    <scope>IDENTIFICATION</scope>
</reference>
<keyword evidence="6" id="KW-0406">Ion transport</keyword>
<dbReference type="Proteomes" id="UP000046393">
    <property type="component" value="Unplaced"/>
</dbReference>
<dbReference type="GO" id="GO:0005254">
    <property type="term" value="F:chloride channel activity"/>
    <property type="evidence" value="ECO:0007669"/>
    <property type="project" value="UniProtKB-KW"/>
</dbReference>
<protein>
    <recommendedName>
        <fullName evidence="6">Bestrophin homolog</fullName>
    </recommendedName>
</protein>
<evidence type="ECO:0000256" key="6">
    <source>
        <dbReference type="RuleBase" id="RU363126"/>
    </source>
</evidence>
<dbReference type="GO" id="GO:0005886">
    <property type="term" value="C:plasma membrane"/>
    <property type="evidence" value="ECO:0007669"/>
    <property type="project" value="UniProtKB-SubCell"/>
</dbReference>
<dbReference type="WBParaSite" id="SMUV_0000933601-mRNA-1">
    <property type="protein sequence ID" value="SMUV_0000933601-mRNA-1"/>
    <property type="gene ID" value="SMUV_0000933601"/>
</dbReference>
<comment type="subcellular location">
    <subcellularLocation>
        <location evidence="6">Cell membrane</location>
        <topology evidence="6">Multi-pass membrane protein</topology>
    </subcellularLocation>
    <subcellularLocation>
        <location evidence="1">Membrane</location>
    </subcellularLocation>
</comment>
<keyword evidence="4 6" id="KW-0472">Membrane</keyword>
<evidence type="ECO:0000256" key="5">
    <source>
        <dbReference type="ARBA" id="ARBA00034769"/>
    </source>
</evidence>
<dbReference type="AlphaFoldDB" id="A0A0N5AWN1"/>
<evidence type="ECO:0000313" key="8">
    <source>
        <dbReference type="WBParaSite" id="SMUV_0000933601-mRNA-1"/>
    </source>
</evidence>
<dbReference type="GO" id="GO:0034707">
    <property type="term" value="C:chloride channel complex"/>
    <property type="evidence" value="ECO:0007669"/>
    <property type="project" value="UniProtKB-KW"/>
</dbReference>
<feature type="transmembrane region" description="Helical" evidence="6">
    <location>
        <begin position="6"/>
        <end position="24"/>
    </location>
</feature>
<keyword evidence="2 6" id="KW-0812">Transmembrane</keyword>
<feature type="transmembrane region" description="Helical" evidence="6">
    <location>
        <begin position="36"/>
        <end position="56"/>
    </location>
</feature>
<evidence type="ECO:0000313" key="7">
    <source>
        <dbReference type="Proteomes" id="UP000046393"/>
    </source>
</evidence>
<dbReference type="Pfam" id="PF01062">
    <property type="entry name" value="Bestrophin"/>
    <property type="match status" value="1"/>
</dbReference>
<keyword evidence="6" id="KW-0813">Transport</keyword>
<keyword evidence="6" id="KW-0868">Chloride</keyword>
<evidence type="ECO:0000256" key="2">
    <source>
        <dbReference type="ARBA" id="ARBA00022692"/>
    </source>
</evidence>
<dbReference type="PANTHER" id="PTHR10736">
    <property type="entry name" value="BESTROPHIN"/>
    <property type="match status" value="1"/>
</dbReference>
<dbReference type="PANTHER" id="PTHR10736:SF0">
    <property type="entry name" value="BESTROPHIN HOMOLOG"/>
    <property type="match status" value="1"/>
</dbReference>
<evidence type="ECO:0000256" key="3">
    <source>
        <dbReference type="ARBA" id="ARBA00022989"/>
    </source>
</evidence>
<name>A0A0N5AWN1_9BILA</name>
<accession>A0A0N5AWN1</accession>
<comment type="function">
    <text evidence="6">Forms chloride channels.</text>
</comment>